<name>A0A383UXJ7_BLUHO</name>
<dbReference type="AlphaFoldDB" id="A0A383UXJ7"/>
<sequence>MCSLSRALQSTEVDGPKLLNNSYQSGREILNSSRFFRNKRTRTCSLECYLFMTTKNEALYISIIWTLAISLKYNAHYFYPAGINISKQCMFICRRKAWQNYNLSGITPHLRS</sequence>
<accession>A0A383UXJ7</accession>
<dbReference type="Proteomes" id="UP000275772">
    <property type="component" value="Unassembled WGS sequence"/>
</dbReference>
<dbReference type="EMBL" id="UNSH01000064">
    <property type="protein sequence ID" value="SZF04338.1"/>
    <property type="molecule type" value="Genomic_DNA"/>
</dbReference>
<organism evidence="1 2">
    <name type="scientific">Blumeria hordei</name>
    <name type="common">Barley powdery mildew</name>
    <name type="synonym">Blumeria graminis f. sp. hordei</name>
    <dbReference type="NCBI Taxonomy" id="2867405"/>
    <lineage>
        <taxon>Eukaryota</taxon>
        <taxon>Fungi</taxon>
        <taxon>Dikarya</taxon>
        <taxon>Ascomycota</taxon>
        <taxon>Pezizomycotina</taxon>
        <taxon>Leotiomycetes</taxon>
        <taxon>Erysiphales</taxon>
        <taxon>Erysiphaceae</taxon>
        <taxon>Blumeria</taxon>
    </lineage>
</organism>
<reference evidence="1 2" key="1">
    <citation type="submission" date="2017-11" db="EMBL/GenBank/DDBJ databases">
        <authorList>
            <person name="Kracher B."/>
        </authorList>
    </citation>
    <scope>NUCLEOTIDE SEQUENCE [LARGE SCALE GENOMIC DNA]</scope>
    <source>
        <strain evidence="1 2">RACE1</strain>
    </source>
</reference>
<evidence type="ECO:0000313" key="1">
    <source>
        <dbReference type="EMBL" id="SZF04338.1"/>
    </source>
</evidence>
<dbReference type="VEuPathDB" id="FungiDB:BLGHR1_15134"/>
<evidence type="ECO:0000313" key="2">
    <source>
        <dbReference type="Proteomes" id="UP000275772"/>
    </source>
</evidence>
<proteinExistence type="predicted"/>
<gene>
    <name evidence="1" type="ORF">BLGHR1_15134</name>
</gene>
<protein>
    <submittedName>
        <fullName evidence="1">Uncharacterized protein</fullName>
    </submittedName>
</protein>